<comment type="caution">
    <text evidence="1">The sequence shown here is derived from an EMBL/GenBank/DDBJ whole genome shotgun (WGS) entry which is preliminary data.</text>
</comment>
<proteinExistence type="predicted"/>
<protein>
    <submittedName>
        <fullName evidence="1">Uncharacterized protein</fullName>
    </submittedName>
</protein>
<sequence>MAEEPVFPSIPDVGDALVRKKRLVEKITTIVKCEECKEKYSRVFKPGDYIFKKVPEEECEKCHKLQSLTIIEIYSEWIDPKKKK</sequence>
<organism evidence="1">
    <name type="scientific">marine sediment metagenome</name>
    <dbReference type="NCBI Taxonomy" id="412755"/>
    <lineage>
        <taxon>unclassified sequences</taxon>
        <taxon>metagenomes</taxon>
        <taxon>ecological metagenomes</taxon>
    </lineage>
</organism>
<reference evidence="1" key="1">
    <citation type="journal article" date="2015" name="Nature">
        <title>Complex archaea that bridge the gap between prokaryotes and eukaryotes.</title>
        <authorList>
            <person name="Spang A."/>
            <person name="Saw J.H."/>
            <person name="Jorgensen S.L."/>
            <person name="Zaremba-Niedzwiedzka K."/>
            <person name="Martijn J."/>
            <person name="Lind A.E."/>
            <person name="van Eijk R."/>
            <person name="Schleper C."/>
            <person name="Guy L."/>
            <person name="Ettema T.J."/>
        </authorList>
    </citation>
    <scope>NUCLEOTIDE SEQUENCE</scope>
</reference>
<dbReference type="EMBL" id="LAZR01050022">
    <property type="protein sequence ID" value="KKK88290.1"/>
    <property type="molecule type" value="Genomic_DNA"/>
</dbReference>
<evidence type="ECO:0000313" key="1">
    <source>
        <dbReference type="EMBL" id="KKK88290.1"/>
    </source>
</evidence>
<dbReference type="AlphaFoldDB" id="A0A0F8ZQK9"/>
<accession>A0A0F8ZQK9</accession>
<gene>
    <name evidence="1" type="ORF">LCGC14_2744690</name>
</gene>
<name>A0A0F8ZQK9_9ZZZZ</name>